<accession>A0ABU9AX08</accession>
<sequence length="42" mass="4787">MKTHRPKARLNTAPGKLGWIFLWLVGIPIPILLILFLMRGCT</sequence>
<dbReference type="RefSeq" id="WP_341406028.1">
    <property type="nucleotide sequence ID" value="NZ_JBBUKT010000007.1"/>
</dbReference>
<reference evidence="2 3" key="1">
    <citation type="submission" date="2024-04" db="EMBL/GenBank/DDBJ databases">
        <title>Luteolibacter sp. isolated from soil.</title>
        <authorList>
            <person name="An J."/>
        </authorList>
    </citation>
    <scope>NUCLEOTIDE SEQUENCE [LARGE SCALE GENOMIC DNA]</scope>
    <source>
        <strain evidence="2 3">Y139</strain>
    </source>
</reference>
<dbReference type="Proteomes" id="UP001371305">
    <property type="component" value="Unassembled WGS sequence"/>
</dbReference>
<keyword evidence="1" id="KW-0472">Membrane</keyword>
<protein>
    <submittedName>
        <fullName evidence="2">Uncharacterized protein</fullName>
    </submittedName>
</protein>
<comment type="caution">
    <text evidence="2">The sequence shown here is derived from an EMBL/GenBank/DDBJ whole genome shotgun (WGS) entry which is preliminary data.</text>
</comment>
<keyword evidence="3" id="KW-1185">Reference proteome</keyword>
<feature type="transmembrane region" description="Helical" evidence="1">
    <location>
        <begin position="20"/>
        <end position="38"/>
    </location>
</feature>
<proteinExistence type="predicted"/>
<evidence type="ECO:0000313" key="3">
    <source>
        <dbReference type="Proteomes" id="UP001371305"/>
    </source>
</evidence>
<dbReference type="EMBL" id="JBBUKT010000007">
    <property type="protein sequence ID" value="MEK7952271.1"/>
    <property type="molecule type" value="Genomic_DNA"/>
</dbReference>
<organism evidence="2 3">
    <name type="scientific">Luteolibacter soli</name>
    <dbReference type="NCBI Taxonomy" id="3135280"/>
    <lineage>
        <taxon>Bacteria</taxon>
        <taxon>Pseudomonadati</taxon>
        <taxon>Verrucomicrobiota</taxon>
        <taxon>Verrucomicrobiia</taxon>
        <taxon>Verrucomicrobiales</taxon>
        <taxon>Verrucomicrobiaceae</taxon>
        <taxon>Luteolibacter</taxon>
    </lineage>
</organism>
<keyword evidence="1" id="KW-1133">Transmembrane helix</keyword>
<evidence type="ECO:0000256" key="1">
    <source>
        <dbReference type="SAM" id="Phobius"/>
    </source>
</evidence>
<name>A0ABU9AX08_9BACT</name>
<evidence type="ECO:0000313" key="2">
    <source>
        <dbReference type="EMBL" id="MEK7952271.1"/>
    </source>
</evidence>
<gene>
    <name evidence="2" type="ORF">WKV53_17305</name>
</gene>
<keyword evidence="1" id="KW-0812">Transmembrane</keyword>